<name>D8MJT5_ERWBE</name>
<dbReference type="EMBL" id="FP236830">
    <property type="protein sequence ID" value="CAX53533.1"/>
    <property type="molecule type" value="Genomic_DNA"/>
</dbReference>
<proteinExistence type="predicted"/>
<evidence type="ECO:0000313" key="1">
    <source>
        <dbReference type="EMBL" id="CAX53533.1"/>
    </source>
</evidence>
<dbReference type="Proteomes" id="UP000008793">
    <property type="component" value="Plasmid pEB170"/>
</dbReference>
<dbReference type="GeneID" id="90509870"/>
<accession>D8MJT5</accession>
<protein>
    <submittedName>
        <fullName evidence="1">Uncharacterized protein</fullName>
    </submittedName>
</protein>
<organism evidence="2">
    <name type="scientific">Erwinia billingiae (strain Eb661)</name>
    <dbReference type="NCBI Taxonomy" id="634500"/>
    <lineage>
        <taxon>Bacteria</taxon>
        <taxon>Pseudomonadati</taxon>
        <taxon>Pseudomonadota</taxon>
        <taxon>Gammaproteobacteria</taxon>
        <taxon>Enterobacterales</taxon>
        <taxon>Erwiniaceae</taxon>
        <taxon>Erwinia</taxon>
    </lineage>
</organism>
<evidence type="ECO:0000313" key="2">
    <source>
        <dbReference type="Proteomes" id="UP000008793"/>
    </source>
</evidence>
<gene>
    <name evidence="1" type="ordered locus">EbC_pEb17200800</name>
</gene>
<keyword evidence="2" id="KW-1185">Reference proteome</keyword>
<dbReference type="HOGENOM" id="CLU_1728577_0_0_6"/>
<dbReference type="KEGG" id="ebi:EbC_pEb17200800"/>
<keyword evidence="1" id="KW-0614">Plasmid</keyword>
<dbReference type="AlphaFoldDB" id="D8MJT5"/>
<reference evidence="1 2" key="1">
    <citation type="journal article" date="2010" name="BMC Genomics">
        <title>Genome comparison of the epiphytic bacteria Erwinia billingiae and E. tasmaniensis with the pear pathogen E. pyrifoliae.</title>
        <authorList>
            <person name="Kube M."/>
            <person name="Migdoll A.M."/>
            <person name="Gehring I."/>
            <person name="Heitmann K."/>
            <person name="Mayer Y."/>
            <person name="Kuhl H."/>
            <person name="Knaust F."/>
            <person name="Geider K."/>
            <person name="Reinhardt R."/>
        </authorList>
    </citation>
    <scope>NUCLEOTIDE SEQUENCE [LARGE SCALE GENOMIC DNA]</scope>
    <source>
        <strain evidence="1 2">Eb661</strain>
        <plasmid evidence="1">pEB170</plasmid>
    </source>
</reference>
<geneLocation type="plasmid" evidence="1 2">
    <name>pEB170</name>
</geneLocation>
<dbReference type="RefSeq" id="WP_013199900.1">
    <property type="nucleotide sequence ID" value="NC_014305.1"/>
</dbReference>
<sequence>MNRYTGARRLLSHVIRYYLALTGVFFFTILCHARADLPGMGTTGITLVSSDSRALLRISCMDGNSLFISVAVPAGNITPDSITVPDTTAARWITGEPSGQSVNIVYAAAPRALLRDMLSNHSRKLTFNRREYDFDMRVLADWHHNLPAACR</sequence>